<dbReference type="GO" id="GO:0005044">
    <property type="term" value="F:scavenger receptor activity"/>
    <property type="evidence" value="ECO:0007669"/>
    <property type="project" value="InterPro"/>
</dbReference>
<comment type="caution">
    <text evidence="2">The sequence shown here is derived from an EMBL/GenBank/DDBJ whole genome shotgun (WGS) entry which is preliminary data.</text>
</comment>
<dbReference type="GO" id="GO:0016322">
    <property type="term" value="P:neuron remodeling"/>
    <property type="evidence" value="ECO:0007669"/>
    <property type="project" value="TreeGrafter"/>
</dbReference>
<evidence type="ECO:0000313" key="2">
    <source>
        <dbReference type="EMBL" id="GFN80237.1"/>
    </source>
</evidence>
<reference evidence="2 3" key="1">
    <citation type="journal article" date="2021" name="Elife">
        <title>Chloroplast acquisition without the gene transfer in kleptoplastic sea slugs, Plakobranchus ocellatus.</title>
        <authorList>
            <person name="Maeda T."/>
            <person name="Takahashi S."/>
            <person name="Yoshida T."/>
            <person name="Shimamura S."/>
            <person name="Takaki Y."/>
            <person name="Nagai Y."/>
            <person name="Toyoda A."/>
            <person name="Suzuki Y."/>
            <person name="Arimoto A."/>
            <person name="Ishii H."/>
            <person name="Satoh N."/>
            <person name="Nishiyama T."/>
            <person name="Hasebe M."/>
            <person name="Maruyama T."/>
            <person name="Minagawa J."/>
            <person name="Obokata J."/>
            <person name="Shigenobu S."/>
        </authorList>
    </citation>
    <scope>NUCLEOTIDE SEQUENCE [LARGE SCALE GENOMIC DNA]</scope>
</reference>
<dbReference type="EMBL" id="BLXT01000807">
    <property type="protein sequence ID" value="GFN80237.1"/>
    <property type="molecule type" value="Genomic_DNA"/>
</dbReference>
<evidence type="ECO:0000256" key="1">
    <source>
        <dbReference type="ARBA" id="ARBA00022536"/>
    </source>
</evidence>
<dbReference type="Proteomes" id="UP000735302">
    <property type="component" value="Unassembled WGS sequence"/>
</dbReference>
<dbReference type="GO" id="GO:0016358">
    <property type="term" value="P:dendrite development"/>
    <property type="evidence" value="ECO:0007669"/>
    <property type="project" value="TreeGrafter"/>
</dbReference>
<name>A0AAV3YCK5_9GAST</name>
<dbReference type="Gene3D" id="2.170.300.10">
    <property type="entry name" value="Tie2 ligand-binding domain superfamily"/>
    <property type="match status" value="1"/>
</dbReference>
<proteinExistence type="predicted"/>
<dbReference type="InterPro" id="IPR042635">
    <property type="entry name" value="MEGF10/SREC1/2-like"/>
</dbReference>
<dbReference type="AlphaFoldDB" id="A0AAV3YCK5"/>
<gene>
    <name evidence="2" type="ORF">PoB_000674300</name>
</gene>
<keyword evidence="3" id="KW-1185">Reference proteome</keyword>
<dbReference type="PANTHER" id="PTHR24043">
    <property type="entry name" value="SCAVENGER RECEPTOR CLASS F"/>
    <property type="match status" value="1"/>
</dbReference>
<dbReference type="GO" id="GO:0030169">
    <property type="term" value="F:low-density lipoprotein particle binding"/>
    <property type="evidence" value="ECO:0007669"/>
    <property type="project" value="TreeGrafter"/>
</dbReference>
<dbReference type="PANTHER" id="PTHR24043:SF0">
    <property type="entry name" value="SCAVENGER RECEPTOR CLASS F MEMBER 1"/>
    <property type="match status" value="1"/>
</dbReference>
<dbReference type="GO" id="GO:0016020">
    <property type="term" value="C:membrane"/>
    <property type="evidence" value="ECO:0007669"/>
    <property type="project" value="TreeGrafter"/>
</dbReference>
<protein>
    <submittedName>
        <fullName evidence="2">Multiple epidermal growth factor-like domains 10</fullName>
    </submittedName>
</protein>
<dbReference type="GO" id="GO:0007157">
    <property type="term" value="P:heterophilic cell-cell adhesion via plasma membrane cell adhesion molecules"/>
    <property type="evidence" value="ECO:0007669"/>
    <property type="project" value="TreeGrafter"/>
</dbReference>
<organism evidence="2 3">
    <name type="scientific">Plakobranchus ocellatus</name>
    <dbReference type="NCBI Taxonomy" id="259542"/>
    <lineage>
        <taxon>Eukaryota</taxon>
        <taxon>Metazoa</taxon>
        <taxon>Spiralia</taxon>
        <taxon>Lophotrochozoa</taxon>
        <taxon>Mollusca</taxon>
        <taxon>Gastropoda</taxon>
        <taxon>Heterobranchia</taxon>
        <taxon>Euthyneura</taxon>
        <taxon>Panpulmonata</taxon>
        <taxon>Sacoglossa</taxon>
        <taxon>Placobranchoidea</taxon>
        <taxon>Plakobranchidae</taxon>
        <taxon>Plakobranchus</taxon>
    </lineage>
</organism>
<accession>A0AAV3YCK5</accession>
<keyword evidence="1" id="KW-0245">EGF-like domain</keyword>
<evidence type="ECO:0000313" key="3">
    <source>
        <dbReference type="Proteomes" id="UP000735302"/>
    </source>
</evidence>
<sequence>MGTYGFACERKCSSRCSGPLKNCNPFDGKCEHGCDLGYQPPLCAQVCSMGTYGFACERKCSSHCSGPLKNCNPFDGKCEHGCDVGYQPPLCDQGEDDES</sequence>